<evidence type="ECO:0000313" key="7">
    <source>
        <dbReference type="Proteomes" id="UP000076078"/>
    </source>
</evidence>
<dbReference type="Gene3D" id="2.60.40.760">
    <property type="entry name" value="Expansin, cellulose-binding-like domain"/>
    <property type="match status" value="1"/>
</dbReference>
<dbReference type="InterPro" id="IPR049818">
    <property type="entry name" value="Expansin_EXLX1-like"/>
</dbReference>
<dbReference type="CDD" id="cd22271">
    <property type="entry name" value="DPBB_EXP_N-like"/>
    <property type="match status" value="1"/>
</dbReference>
<dbReference type="InterPro" id="IPR008979">
    <property type="entry name" value="Galactose-bd-like_sf"/>
</dbReference>
<dbReference type="SUPFAM" id="SSF49785">
    <property type="entry name" value="Galactose-binding domain-like"/>
    <property type="match status" value="1"/>
</dbReference>
<keyword evidence="7" id="KW-1185">Reference proteome</keyword>
<keyword evidence="3" id="KW-1015">Disulfide bond</keyword>
<dbReference type="PANTHER" id="PTHR31836">
    <property type="match status" value="1"/>
</dbReference>
<dbReference type="InterPro" id="IPR036908">
    <property type="entry name" value="RlpA-like_sf"/>
</dbReference>
<dbReference type="InterPro" id="IPR036749">
    <property type="entry name" value="Expansin_CBD_sf"/>
</dbReference>
<sequence length="409" mass="44555">MINSKILSIVVLLLFGIVSVKSTDLSECFDSRSTWYEAVEHGNCGYGPLMGPTGPGHRFIAAAATSLYNGSASCGECFEIYGPSGTQQVVVVDQCPDPGWCDTDFPHLDLSPQAFEVVIGNSLGVAMTTVKKVACDYVQGNIKLLMKDADTTPSWFEFMVYNHRIGIDHIDIETVDGKVYPLLRRLYNYWTFNQGVATFPIVARVYSIYGERVDIYIQSPDGNKQYEGEGQFTDANAKIFEDTCSAPLSVDKEGWIYNNGLVKPGNHPNPNLGWTDWSNGITVNWNDSSTAGVDADSKSVASATLGHNTGIQIGTDLPLNWSGIFTALEFYVKSDSTFNDLIVEFGSKSKTTPVTSSWTHYSYSLDTDLGAPESLGKPAVLKFRNAGSSSPKIYLDKIRLTPVASSASA</sequence>
<name>A0A151ZJK1_TIELA</name>
<dbReference type="InParanoid" id="A0A151ZJK1"/>
<evidence type="ECO:0000256" key="3">
    <source>
        <dbReference type="ARBA" id="ARBA00023157"/>
    </source>
</evidence>
<comment type="similarity">
    <text evidence="1">Belongs to the expansin family. Expansin A subfamily.</text>
</comment>
<dbReference type="Proteomes" id="UP000076078">
    <property type="component" value="Unassembled WGS sequence"/>
</dbReference>
<dbReference type="AlphaFoldDB" id="A0A151ZJK1"/>
<dbReference type="OrthoDB" id="406505at2759"/>
<evidence type="ECO:0000256" key="2">
    <source>
        <dbReference type="ARBA" id="ARBA00022729"/>
    </source>
</evidence>
<dbReference type="NCBIfam" id="NF041144">
    <property type="entry name" value="expansin_EXLX1"/>
    <property type="match status" value="1"/>
</dbReference>
<protein>
    <submittedName>
        <fullName evidence="6">Expansin-like protein</fullName>
    </submittedName>
</protein>
<dbReference type="SUPFAM" id="SSF50685">
    <property type="entry name" value="Barwin-like endoglucanases"/>
    <property type="match status" value="1"/>
</dbReference>
<dbReference type="InterPro" id="IPR051477">
    <property type="entry name" value="Expansin_CellWall"/>
</dbReference>
<reference evidence="6 7" key="1">
    <citation type="submission" date="2015-12" db="EMBL/GenBank/DDBJ databases">
        <title>Dictyostelia acquired genes for synthesis and detection of signals that induce cell-type specialization by lateral gene transfer from prokaryotes.</title>
        <authorList>
            <person name="Gloeckner G."/>
            <person name="Schaap P."/>
        </authorList>
    </citation>
    <scope>NUCLEOTIDE SEQUENCE [LARGE SCALE GENOMIC DNA]</scope>
    <source>
        <strain evidence="6 7">TK</strain>
    </source>
</reference>
<accession>A0A151ZJK1</accession>
<proteinExistence type="inferred from homology"/>
<evidence type="ECO:0000256" key="4">
    <source>
        <dbReference type="SAM" id="SignalP"/>
    </source>
</evidence>
<evidence type="ECO:0000256" key="1">
    <source>
        <dbReference type="ARBA" id="ARBA00005392"/>
    </source>
</evidence>
<comment type="caution">
    <text evidence="6">The sequence shown here is derived from an EMBL/GenBank/DDBJ whole genome shotgun (WGS) entry which is preliminary data.</text>
</comment>
<evidence type="ECO:0000259" key="5">
    <source>
        <dbReference type="PROSITE" id="PS50842"/>
    </source>
</evidence>
<feature type="domain" description="Expansin-like EG45" evidence="5">
    <location>
        <begin position="41"/>
        <end position="140"/>
    </location>
</feature>
<keyword evidence="2 4" id="KW-0732">Signal</keyword>
<feature type="chain" id="PRO_5007593459" evidence="4">
    <location>
        <begin position="23"/>
        <end position="409"/>
    </location>
</feature>
<evidence type="ECO:0000313" key="6">
    <source>
        <dbReference type="EMBL" id="KYQ94172.1"/>
    </source>
</evidence>
<gene>
    <name evidence="6" type="ORF">DLAC_04463</name>
</gene>
<dbReference type="Gene3D" id="2.40.40.10">
    <property type="entry name" value="RlpA-like domain"/>
    <property type="match status" value="1"/>
</dbReference>
<dbReference type="PANTHER" id="PTHR31836:SF26">
    <property type="entry name" value="EXPANSIN-LIKE PROTEIN 2"/>
    <property type="match status" value="1"/>
</dbReference>
<dbReference type="OMA" id="RSTWYEA"/>
<dbReference type="InterPro" id="IPR007112">
    <property type="entry name" value="Expansin/allergen_DPBB_dom"/>
</dbReference>
<organism evidence="6 7">
    <name type="scientific">Tieghemostelium lacteum</name>
    <name type="common">Slime mold</name>
    <name type="synonym">Dictyostelium lacteum</name>
    <dbReference type="NCBI Taxonomy" id="361077"/>
    <lineage>
        <taxon>Eukaryota</taxon>
        <taxon>Amoebozoa</taxon>
        <taxon>Evosea</taxon>
        <taxon>Eumycetozoa</taxon>
        <taxon>Dictyostelia</taxon>
        <taxon>Dictyosteliales</taxon>
        <taxon>Raperosteliaceae</taxon>
        <taxon>Tieghemostelium</taxon>
    </lineage>
</organism>
<dbReference type="EMBL" id="LODT01000022">
    <property type="protein sequence ID" value="KYQ94172.1"/>
    <property type="molecule type" value="Genomic_DNA"/>
</dbReference>
<dbReference type="PROSITE" id="PS50842">
    <property type="entry name" value="EXPANSIN_EG45"/>
    <property type="match status" value="1"/>
</dbReference>
<feature type="signal peptide" evidence="4">
    <location>
        <begin position="1"/>
        <end position="22"/>
    </location>
</feature>